<dbReference type="GO" id="GO:0000981">
    <property type="term" value="F:DNA-binding transcription factor activity, RNA polymerase II-specific"/>
    <property type="evidence" value="ECO:0007669"/>
    <property type="project" value="InterPro"/>
</dbReference>
<dbReference type="GO" id="GO:0008270">
    <property type="term" value="F:zinc ion binding"/>
    <property type="evidence" value="ECO:0007669"/>
    <property type="project" value="InterPro"/>
</dbReference>
<evidence type="ECO:0000256" key="1">
    <source>
        <dbReference type="ARBA" id="ARBA00022723"/>
    </source>
</evidence>
<dbReference type="EMBL" id="MU007017">
    <property type="protein sequence ID" value="KAF2434260.1"/>
    <property type="molecule type" value="Genomic_DNA"/>
</dbReference>
<evidence type="ECO:0000256" key="3">
    <source>
        <dbReference type="ARBA" id="ARBA00023015"/>
    </source>
</evidence>
<reference evidence="6" key="1">
    <citation type="journal article" date="2020" name="Stud. Mycol.">
        <title>101 Dothideomycetes genomes: a test case for predicting lifestyles and emergence of pathogens.</title>
        <authorList>
            <person name="Haridas S."/>
            <person name="Albert R."/>
            <person name="Binder M."/>
            <person name="Bloem J."/>
            <person name="Labutti K."/>
            <person name="Salamov A."/>
            <person name="Andreopoulos B."/>
            <person name="Baker S."/>
            <person name="Barry K."/>
            <person name="Bills G."/>
            <person name="Bluhm B."/>
            <person name="Cannon C."/>
            <person name="Castanera R."/>
            <person name="Culley D."/>
            <person name="Daum C."/>
            <person name="Ezra D."/>
            <person name="Gonzalez J."/>
            <person name="Henrissat B."/>
            <person name="Kuo A."/>
            <person name="Liang C."/>
            <person name="Lipzen A."/>
            <person name="Lutzoni F."/>
            <person name="Magnuson J."/>
            <person name="Mondo S."/>
            <person name="Nolan M."/>
            <person name="Ohm R."/>
            <person name="Pangilinan J."/>
            <person name="Park H.-J."/>
            <person name="Ramirez L."/>
            <person name="Alfaro M."/>
            <person name="Sun H."/>
            <person name="Tritt A."/>
            <person name="Yoshinaga Y."/>
            <person name="Zwiers L.-H."/>
            <person name="Turgeon B."/>
            <person name="Goodwin S."/>
            <person name="Spatafora J."/>
            <person name="Crous P."/>
            <person name="Grigoriev I."/>
        </authorList>
    </citation>
    <scope>NUCLEOTIDE SEQUENCE</scope>
    <source>
        <strain evidence="6">CBS 130266</strain>
    </source>
</reference>
<keyword evidence="7" id="KW-1185">Reference proteome</keyword>
<protein>
    <recommendedName>
        <fullName evidence="8">Zn(2)-C6 fungal-type domain-containing protein</fullName>
    </recommendedName>
</protein>
<dbReference type="Proteomes" id="UP000800235">
    <property type="component" value="Unassembled WGS sequence"/>
</dbReference>
<keyword evidence="5" id="KW-0539">Nucleus</keyword>
<proteinExistence type="predicted"/>
<comment type="caution">
    <text evidence="6">The sequence shown here is derived from an EMBL/GenBank/DDBJ whole genome shotgun (WGS) entry which is preliminary data.</text>
</comment>
<dbReference type="OrthoDB" id="5355161at2759"/>
<dbReference type="CDD" id="cd00067">
    <property type="entry name" value="GAL4"/>
    <property type="match status" value="1"/>
</dbReference>
<evidence type="ECO:0000256" key="5">
    <source>
        <dbReference type="ARBA" id="ARBA00023242"/>
    </source>
</evidence>
<evidence type="ECO:0000313" key="7">
    <source>
        <dbReference type="Proteomes" id="UP000800235"/>
    </source>
</evidence>
<dbReference type="PANTHER" id="PTHR47660">
    <property type="entry name" value="TRANSCRIPTION FACTOR WITH C2H2 AND ZN(2)-CYS(6) DNA BINDING DOMAIN (EUROFUNG)-RELATED-RELATED"/>
    <property type="match status" value="1"/>
</dbReference>
<dbReference type="AlphaFoldDB" id="A0A9P4NXK4"/>
<accession>A0A9P4NXK4</accession>
<keyword evidence="4" id="KW-0804">Transcription</keyword>
<gene>
    <name evidence="6" type="ORF">EJ08DRAFT_627776</name>
</gene>
<evidence type="ECO:0000313" key="6">
    <source>
        <dbReference type="EMBL" id="KAF2434260.1"/>
    </source>
</evidence>
<dbReference type="InterPro" id="IPR001138">
    <property type="entry name" value="Zn2Cys6_DnaBD"/>
</dbReference>
<dbReference type="PANTHER" id="PTHR47660:SF3">
    <property type="entry name" value="FINGER DOMAIN PROTEIN, PUTATIVE (AFU_ORTHOLOGUE AFUA_4G03310)-RELATED"/>
    <property type="match status" value="1"/>
</dbReference>
<keyword evidence="1" id="KW-0479">Metal-binding</keyword>
<evidence type="ECO:0000256" key="2">
    <source>
        <dbReference type="ARBA" id="ARBA00022833"/>
    </source>
</evidence>
<sequence length="415" mass="46958">MLPDHSEPKKRRPQKRKSCIECIQAKRRCDCGGPACVRGVKQKLACRYVPSPSPAVQELSANNIASNEQLNNEFCWPTLFPELQRNDVALLEQYSSLENFENGSFDVFSGPHGMVGPNFNTSKFTLPSPVPYTPSQPAITASSSGLPGFAASRLDYGLEQLKLAPSTMVYKMETPWSHHLLYEEYMPQSMHDALGVCALYLTKNDMNSSFVFKHIELGVQKLLESPVPEKPIELLARVHALLLYQIIRVFDGDILARAQAERDISHLENMAYSLQSIANQQEALPPFLPLYPTETAKGLWKTWFLQESARRTFLICFFYLALYCLVKGKKSFCQDNTALPSTFTASSHLWHARSVLDFAIAWKERHHFVITDLSYDELRKVGTPEDIETFGKILLVSDMGIDDTKGWLYTRNGCF</sequence>
<name>A0A9P4NXK4_9PEZI</name>
<keyword evidence="2" id="KW-0862">Zinc</keyword>
<keyword evidence="3" id="KW-0805">Transcription regulation</keyword>
<organism evidence="6 7">
    <name type="scientific">Tothia fuscella</name>
    <dbReference type="NCBI Taxonomy" id="1048955"/>
    <lineage>
        <taxon>Eukaryota</taxon>
        <taxon>Fungi</taxon>
        <taxon>Dikarya</taxon>
        <taxon>Ascomycota</taxon>
        <taxon>Pezizomycotina</taxon>
        <taxon>Dothideomycetes</taxon>
        <taxon>Pleosporomycetidae</taxon>
        <taxon>Venturiales</taxon>
        <taxon>Cylindrosympodiaceae</taxon>
        <taxon>Tothia</taxon>
    </lineage>
</organism>
<evidence type="ECO:0000256" key="4">
    <source>
        <dbReference type="ARBA" id="ARBA00023163"/>
    </source>
</evidence>
<evidence type="ECO:0008006" key="8">
    <source>
        <dbReference type="Google" id="ProtNLM"/>
    </source>
</evidence>